<keyword evidence="4" id="KW-1185">Reference proteome</keyword>
<reference evidence="4" key="1">
    <citation type="journal article" date="2013" name="Genome Biol.">
        <title>Draft genome of the mountain pine beetle, Dendroctonus ponderosae Hopkins, a major forest pest.</title>
        <authorList>
            <person name="Keeling C.I."/>
            <person name="Yuen M.M."/>
            <person name="Liao N.Y."/>
            <person name="Docking T.R."/>
            <person name="Chan S.K."/>
            <person name="Taylor G.A."/>
            <person name="Palmquist D.L."/>
            <person name="Jackman S.D."/>
            <person name="Nguyen A."/>
            <person name="Li M."/>
            <person name="Henderson H."/>
            <person name="Janes J.K."/>
            <person name="Zhao Y."/>
            <person name="Pandoh P."/>
            <person name="Moore R."/>
            <person name="Sperling F.A."/>
            <person name="Huber D.P."/>
            <person name="Birol I."/>
            <person name="Jones S.J."/>
            <person name="Bohlmann J."/>
        </authorList>
    </citation>
    <scope>NUCLEOTIDE SEQUENCE</scope>
</reference>
<evidence type="ECO:0000313" key="3">
    <source>
        <dbReference type="EnsemblMetazoa" id="XP_019758748.1"/>
    </source>
</evidence>
<dbReference type="GeneID" id="109536799"/>
<sequence>MDDFDLKCLPLDFVGQSRPSKVIEALYEKKAAEEKRAIKILHKSKQDICDKYDRLFKEQSTELKHGLHEIRGLIKNELFDSKIKSNHDNANYMEKHNFKNIYKRIYDYTKQQDGLVESFYSNSVKLEKEKSKEFSDALKIFYQEIKRISNRLPHECDEQIQMELKNVNETILCNNRNYIELKCQLQAEIQNYARNAIQELRHIKDCWIKFLRSQSEYALGNLKKQYTPALSETIQTLQDKTKELADNLRTVDLTSVEQDPSKWLNNLRQTLANVDQRAQKIIINYKQAAVLIYNRCFNELHVIEEALREMSNAEAIPEDQTEMYTPALEDIRTLYDVEIDTIQTAWNKLVDKLTKTIDNTYNFLNAATILWQKHFRRTEVLQLIMLKDMENMVKLNNTLTEPYETKMNILIDTLRQEASKEKTHKTMGEVMKLLSVIEGLYMNQYQSEVAVPKKYKNLLELKVDILIEEVKRFLEVYPPDKEKDPKIQRKRASQTSEIADPNDNLIPNQMLYCEFQIGAISNWQFGLWECIGNYVETAKTEIMKETDQWIQKHIIRMGKRKDIRLNIHGMRLRSIEAYIYKERLEELCIHESRLAEHKNAVERRIPTLNDMLRSLQDSFDTITKDYYNAIQAFERKSLESMNSCAVASLKPILSGKTETTEEKIDLLAQDYLSKCNTFANSIKSSHVAFLENIKLFYDGGSFSAAEVKNVIKELAKIEAQVEKTVTNVRKDVESNKTQTLAKVQLKSNEFNSTLNTIIDEHKFVEILQKKQKVVQRALLTEVCTVAQKRKTLNDKCEKFKLEMLTQCGNFSYFEEFVDGATDILKTLKNLAQCMDVIVPIKFYSEKGEPAVWKSNSTMQHSLNPNKNHGPIEQEITKTLFNFEAHQHENTYFGDLNRLLRKGWDETLVYAQDFYNTHHSFFLSEDKIAHHYHKLLNNLYETYLNMQNQCETRSIRDTKEYLFLAGNYLVFLEEYIEVYIDEYDRQTLRNFEQFFDTEIKQKLLKTQSTIRNQYAEMQKKLKPLHGHPNNRLMLENLQIEAENIYSESKELVESIKEPYVENLGEELKKDVTNYFAVQELIPEVSQEMQSLKMAVDDLDAKLNEKVDLLKAMVNYSTIDSTSRYNHSILGHCKSFLIDYDSRLIEYDQTVPTLILKNENGNSIRESLSKDTLSNSTASSNRLSLESGCSSQTDDSEFYDPFLTDLKEKYNKYCKEVENMNFEELLETLRLEWSCAVSKVLSLYTVKYDQL</sequence>
<organism evidence="3 4">
    <name type="scientific">Dendroctonus ponderosae</name>
    <name type="common">Mountain pine beetle</name>
    <dbReference type="NCBI Taxonomy" id="77166"/>
    <lineage>
        <taxon>Eukaryota</taxon>
        <taxon>Metazoa</taxon>
        <taxon>Ecdysozoa</taxon>
        <taxon>Arthropoda</taxon>
        <taxon>Hexapoda</taxon>
        <taxon>Insecta</taxon>
        <taxon>Pterygota</taxon>
        <taxon>Neoptera</taxon>
        <taxon>Endopterygota</taxon>
        <taxon>Coleoptera</taxon>
        <taxon>Polyphaga</taxon>
        <taxon>Cucujiformia</taxon>
        <taxon>Curculionidae</taxon>
        <taxon>Scolytinae</taxon>
        <taxon>Dendroctonus</taxon>
    </lineage>
</organism>
<protein>
    <recommendedName>
        <fullName evidence="2">DUF4455 domain-containing protein</fullName>
    </recommendedName>
</protein>
<proteinExistence type="predicted"/>
<dbReference type="EnsemblMetazoa" id="XM_019903189.1">
    <property type="protein sequence ID" value="XP_019758748.1"/>
    <property type="gene ID" value="LOC109536799"/>
</dbReference>
<feature type="region of interest" description="Disordered" evidence="1">
    <location>
        <begin position="1165"/>
        <end position="1188"/>
    </location>
</feature>
<evidence type="ECO:0000313" key="4">
    <source>
        <dbReference type="Proteomes" id="UP000019118"/>
    </source>
</evidence>
<feature type="domain" description="DUF4455" evidence="2">
    <location>
        <begin position="36"/>
        <end position="478"/>
    </location>
</feature>
<dbReference type="Pfam" id="PF14643">
    <property type="entry name" value="DUF4455"/>
    <property type="match status" value="1"/>
</dbReference>
<dbReference type="KEGG" id="dpa:109536799"/>
<dbReference type="Proteomes" id="UP000019118">
    <property type="component" value="Unassembled WGS sequence"/>
</dbReference>
<evidence type="ECO:0000259" key="2">
    <source>
        <dbReference type="Pfam" id="PF14643"/>
    </source>
</evidence>
<dbReference type="AlphaFoldDB" id="A0AAR5PCG2"/>
<evidence type="ECO:0000256" key="1">
    <source>
        <dbReference type="SAM" id="MobiDB-lite"/>
    </source>
</evidence>
<name>A0AAR5PCG2_DENPD</name>
<reference evidence="3" key="2">
    <citation type="submission" date="2024-08" db="UniProtKB">
        <authorList>
            <consortium name="EnsemblMetazoa"/>
        </authorList>
    </citation>
    <scope>IDENTIFICATION</scope>
</reference>
<dbReference type="InterPro" id="IPR028089">
    <property type="entry name" value="DUF4455"/>
</dbReference>
<accession>A0AAR5PCG2</accession>